<name>A0A0N4WDK0_HAEPC</name>
<evidence type="ECO:0000313" key="3">
    <source>
        <dbReference type="WBParaSite" id="HPLM_0000866401-mRNA-1"/>
    </source>
</evidence>
<dbReference type="WBParaSite" id="HPLM_0000866401-mRNA-1">
    <property type="protein sequence ID" value="HPLM_0000866401-mRNA-1"/>
    <property type="gene ID" value="HPLM_0000866401"/>
</dbReference>
<evidence type="ECO:0000313" key="2">
    <source>
        <dbReference type="Proteomes" id="UP000268014"/>
    </source>
</evidence>
<evidence type="ECO:0000313" key="1">
    <source>
        <dbReference type="EMBL" id="VDO35480.1"/>
    </source>
</evidence>
<gene>
    <name evidence="1" type="ORF">HPLM_LOCUS8656</name>
</gene>
<proteinExistence type="predicted"/>
<organism evidence="3">
    <name type="scientific">Haemonchus placei</name>
    <name type="common">Barber's pole worm</name>
    <dbReference type="NCBI Taxonomy" id="6290"/>
    <lineage>
        <taxon>Eukaryota</taxon>
        <taxon>Metazoa</taxon>
        <taxon>Ecdysozoa</taxon>
        <taxon>Nematoda</taxon>
        <taxon>Chromadorea</taxon>
        <taxon>Rhabditida</taxon>
        <taxon>Rhabditina</taxon>
        <taxon>Rhabditomorpha</taxon>
        <taxon>Strongyloidea</taxon>
        <taxon>Trichostrongylidae</taxon>
        <taxon>Haemonchus</taxon>
    </lineage>
</organism>
<reference evidence="3" key="1">
    <citation type="submission" date="2017-02" db="UniProtKB">
        <authorList>
            <consortium name="WormBaseParasite"/>
        </authorList>
    </citation>
    <scope>IDENTIFICATION</scope>
</reference>
<dbReference type="Proteomes" id="UP000268014">
    <property type="component" value="Unassembled WGS sequence"/>
</dbReference>
<accession>A0A0N4WDK0</accession>
<dbReference type="AlphaFoldDB" id="A0A0N4WDK0"/>
<sequence length="75" mass="8617">MNGRTHELHDKCRLSCKPNALETLDLLVMRDVETDVPFQLYSYILQLNCRPIVGEKEASTISHNVSLPHHKLFSI</sequence>
<reference evidence="1 2" key="2">
    <citation type="submission" date="2018-11" db="EMBL/GenBank/DDBJ databases">
        <authorList>
            <consortium name="Pathogen Informatics"/>
        </authorList>
    </citation>
    <scope>NUCLEOTIDE SEQUENCE [LARGE SCALE GENOMIC DNA]</scope>
    <source>
        <strain evidence="1 2">MHpl1</strain>
    </source>
</reference>
<keyword evidence="2" id="KW-1185">Reference proteome</keyword>
<dbReference type="EMBL" id="UZAF01016906">
    <property type="protein sequence ID" value="VDO35480.1"/>
    <property type="molecule type" value="Genomic_DNA"/>
</dbReference>
<protein>
    <submittedName>
        <fullName evidence="3">ZP domain-containing protein</fullName>
    </submittedName>
</protein>